<organism evidence="2 3">
    <name type="scientific">Pycnoporus cinnabarinus</name>
    <name type="common">Cinnabar-red polypore</name>
    <name type="synonym">Trametes cinnabarina</name>
    <dbReference type="NCBI Taxonomy" id="5643"/>
    <lineage>
        <taxon>Eukaryota</taxon>
        <taxon>Fungi</taxon>
        <taxon>Dikarya</taxon>
        <taxon>Basidiomycota</taxon>
        <taxon>Agaricomycotina</taxon>
        <taxon>Agaricomycetes</taxon>
        <taxon>Polyporales</taxon>
        <taxon>Polyporaceae</taxon>
        <taxon>Trametes</taxon>
    </lineage>
</organism>
<keyword evidence="3" id="KW-1185">Reference proteome</keyword>
<accession>A0A060SWM2</accession>
<name>A0A060SWM2_PYCCI</name>
<dbReference type="OrthoDB" id="10621219at2759"/>
<comment type="caution">
    <text evidence="2">The sequence shown here is derived from an EMBL/GenBank/DDBJ whole genome shotgun (WGS) entry which is preliminary data.</text>
</comment>
<feature type="compositionally biased region" description="Polar residues" evidence="1">
    <location>
        <begin position="172"/>
        <end position="182"/>
    </location>
</feature>
<evidence type="ECO:0000313" key="2">
    <source>
        <dbReference type="EMBL" id="CDO76888.1"/>
    </source>
</evidence>
<evidence type="ECO:0000313" key="3">
    <source>
        <dbReference type="Proteomes" id="UP000029665"/>
    </source>
</evidence>
<evidence type="ECO:0000256" key="1">
    <source>
        <dbReference type="SAM" id="MobiDB-lite"/>
    </source>
</evidence>
<dbReference type="AlphaFoldDB" id="A0A060SWM2"/>
<feature type="region of interest" description="Disordered" evidence="1">
    <location>
        <begin position="77"/>
        <end position="182"/>
    </location>
</feature>
<dbReference type="EMBL" id="CCBP010000424">
    <property type="protein sequence ID" value="CDO76888.1"/>
    <property type="molecule type" value="Genomic_DNA"/>
</dbReference>
<gene>
    <name evidence="2" type="ORF">BN946_scf184903.g9</name>
</gene>
<sequence length="182" mass="20096">MAPVTRSASFLAACSNDSKTTSKEPDAASMLEDARQRVRANSSHYATAAHLWRSHAFYGPEEAQALQEEYSRRVALEKLQSPEAQHKAARKAHSAHAPESGDEMRAPEQTLALETAKARLTHGTRRDRPMGEHEPTDHAQDKPARKRALTVASPRPQKKAHLEDRSAINEVHAQNQQGAKLA</sequence>
<dbReference type="HOGENOM" id="CLU_1482723_0_0_1"/>
<protein>
    <submittedName>
        <fullName evidence="2">Uncharacterized protein</fullName>
    </submittedName>
</protein>
<feature type="compositionally biased region" description="Basic and acidic residues" evidence="1">
    <location>
        <begin position="124"/>
        <end position="143"/>
    </location>
</feature>
<dbReference type="Proteomes" id="UP000029665">
    <property type="component" value="Unassembled WGS sequence"/>
</dbReference>
<reference evidence="2" key="1">
    <citation type="submission" date="2014-01" db="EMBL/GenBank/DDBJ databases">
        <title>The genome of the white-rot fungus Pycnoporus cinnabarinus: a basidiomycete model with a versatile arsenal for lignocellulosic biomass breakdown.</title>
        <authorList>
            <person name="Levasseur A."/>
            <person name="Lomascolo A."/>
            <person name="Ruiz-Duenas F.J."/>
            <person name="Uzan E."/>
            <person name="Piumi F."/>
            <person name="Kues U."/>
            <person name="Ram A.F.J."/>
            <person name="Murat C."/>
            <person name="Haon M."/>
            <person name="Benoit I."/>
            <person name="Arfi Y."/>
            <person name="Chevret D."/>
            <person name="Drula E."/>
            <person name="Kwon M.J."/>
            <person name="Gouret P."/>
            <person name="Lesage-Meessen L."/>
            <person name="Lombard V."/>
            <person name="Mariette J."/>
            <person name="Noirot C."/>
            <person name="Park J."/>
            <person name="Patyshakuliyeva A."/>
            <person name="Wieneger R.A.B."/>
            <person name="Wosten H.A.B."/>
            <person name="Martin F."/>
            <person name="Coutinho P.M."/>
            <person name="de Vries R."/>
            <person name="Martinez A.T."/>
            <person name="Klopp C."/>
            <person name="Pontarotti P."/>
            <person name="Henrissat B."/>
            <person name="Record E."/>
        </authorList>
    </citation>
    <scope>NUCLEOTIDE SEQUENCE [LARGE SCALE GENOMIC DNA]</scope>
    <source>
        <strain evidence="2">BRFM137</strain>
    </source>
</reference>
<proteinExistence type="predicted"/>